<comment type="similarity">
    <text evidence="1">Belongs to the ABC transporter superfamily.</text>
</comment>
<evidence type="ECO:0000259" key="5">
    <source>
        <dbReference type="PROSITE" id="PS50893"/>
    </source>
</evidence>
<dbReference type="AlphaFoldDB" id="A0A1M5UQU7"/>
<dbReference type="GO" id="GO:0005524">
    <property type="term" value="F:ATP binding"/>
    <property type="evidence" value="ECO:0007669"/>
    <property type="project" value="UniProtKB-KW"/>
</dbReference>
<reference evidence="6 7" key="1">
    <citation type="submission" date="2016-11" db="EMBL/GenBank/DDBJ databases">
        <authorList>
            <person name="Jaros S."/>
            <person name="Januszkiewicz K."/>
            <person name="Wedrychowicz H."/>
        </authorList>
    </citation>
    <scope>NUCLEOTIDE SEQUENCE [LARGE SCALE GENOMIC DNA]</scope>
    <source>
        <strain evidence="6 7">DSM 24574</strain>
    </source>
</reference>
<evidence type="ECO:0000256" key="2">
    <source>
        <dbReference type="ARBA" id="ARBA00022448"/>
    </source>
</evidence>
<feature type="domain" description="ABC transporter" evidence="5">
    <location>
        <begin position="4"/>
        <end position="232"/>
    </location>
</feature>
<evidence type="ECO:0000313" key="7">
    <source>
        <dbReference type="Proteomes" id="UP000184212"/>
    </source>
</evidence>
<keyword evidence="2" id="KW-0813">Transport</keyword>
<dbReference type="Gene3D" id="3.40.50.300">
    <property type="entry name" value="P-loop containing nucleotide triphosphate hydrolases"/>
    <property type="match status" value="1"/>
</dbReference>
<evidence type="ECO:0000313" key="6">
    <source>
        <dbReference type="EMBL" id="SHH65361.1"/>
    </source>
</evidence>
<dbReference type="PANTHER" id="PTHR43335">
    <property type="entry name" value="ABC TRANSPORTER, ATP-BINDING PROTEIN"/>
    <property type="match status" value="1"/>
</dbReference>
<dbReference type="OrthoDB" id="9780828at2"/>
<dbReference type="STRING" id="947013.SAMN04488109_4848"/>
<dbReference type="RefSeq" id="WP_073139259.1">
    <property type="nucleotide sequence ID" value="NZ_FQWQ01000003.1"/>
</dbReference>
<dbReference type="InterPro" id="IPR003439">
    <property type="entry name" value="ABC_transporter-like_ATP-bd"/>
</dbReference>
<dbReference type="GO" id="GO:0016887">
    <property type="term" value="F:ATP hydrolysis activity"/>
    <property type="evidence" value="ECO:0007669"/>
    <property type="project" value="InterPro"/>
</dbReference>
<organism evidence="6 7">
    <name type="scientific">Chryseolinea serpens</name>
    <dbReference type="NCBI Taxonomy" id="947013"/>
    <lineage>
        <taxon>Bacteria</taxon>
        <taxon>Pseudomonadati</taxon>
        <taxon>Bacteroidota</taxon>
        <taxon>Cytophagia</taxon>
        <taxon>Cytophagales</taxon>
        <taxon>Fulvivirgaceae</taxon>
        <taxon>Chryseolinea</taxon>
    </lineage>
</organism>
<dbReference type="Pfam" id="PF00005">
    <property type="entry name" value="ABC_tran"/>
    <property type="match status" value="1"/>
</dbReference>
<sequence length="301" mass="33068">MLSLETHNLSHRFSSGQDVLRNINLAVEQRSIYGFLGPNGAGKTTTLRLILGLLKRQEGSISVFGKPFDKNRIDILRRVGSLIESPSLYGHLSAKENLTIFQKIYQCPAANIPHVLGLVGLGDTGRKKASQFSLGMKQRLSIALALLPAPELLILDEPTNGLDPNGIIEMRELLKTMNREQGITILISSHLLAEIEKLVTHLGIIHQGEVIFQGTLDALKHKQQQTLHIVLEAGDPHAAMRLLLDDGMEALYTDGGIRLPAMTKTEIAAMNRKLVSAGVEVYAIRPVKNDLESIFIDLVNP</sequence>
<keyword evidence="4 6" id="KW-0067">ATP-binding</keyword>
<dbReference type="EMBL" id="FQWQ01000003">
    <property type="protein sequence ID" value="SHH65361.1"/>
    <property type="molecule type" value="Genomic_DNA"/>
</dbReference>
<dbReference type="InterPro" id="IPR027417">
    <property type="entry name" value="P-loop_NTPase"/>
</dbReference>
<dbReference type="SMART" id="SM00382">
    <property type="entry name" value="AAA"/>
    <property type="match status" value="1"/>
</dbReference>
<dbReference type="Proteomes" id="UP000184212">
    <property type="component" value="Unassembled WGS sequence"/>
</dbReference>
<accession>A0A1M5UQU7</accession>
<dbReference type="PROSITE" id="PS00211">
    <property type="entry name" value="ABC_TRANSPORTER_1"/>
    <property type="match status" value="1"/>
</dbReference>
<keyword evidence="3" id="KW-0547">Nucleotide-binding</keyword>
<dbReference type="InterPro" id="IPR017871">
    <property type="entry name" value="ABC_transporter-like_CS"/>
</dbReference>
<keyword evidence="7" id="KW-1185">Reference proteome</keyword>
<dbReference type="SUPFAM" id="SSF52540">
    <property type="entry name" value="P-loop containing nucleoside triphosphate hydrolases"/>
    <property type="match status" value="1"/>
</dbReference>
<protein>
    <submittedName>
        <fullName evidence="6">ABC-2 type transport system ATP-binding protein</fullName>
    </submittedName>
</protein>
<evidence type="ECO:0000256" key="3">
    <source>
        <dbReference type="ARBA" id="ARBA00022741"/>
    </source>
</evidence>
<name>A0A1M5UQU7_9BACT</name>
<dbReference type="InterPro" id="IPR003593">
    <property type="entry name" value="AAA+_ATPase"/>
</dbReference>
<proteinExistence type="inferred from homology"/>
<evidence type="ECO:0000256" key="1">
    <source>
        <dbReference type="ARBA" id="ARBA00005417"/>
    </source>
</evidence>
<dbReference type="PANTHER" id="PTHR43335:SF4">
    <property type="entry name" value="ABC TRANSPORTER, ATP-BINDING PROTEIN"/>
    <property type="match status" value="1"/>
</dbReference>
<evidence type="ECO:0000256" key="4">
    <source>
        <dbReference type="ARBA" id="ARBA00022840"/>
    </source>
</evidence>
<dbReference type="PROSITE" id="PS50893">
    <property type="entry name" value="ABC_TRANSPORTER_2"/>
    <property type="match status" value="1"/>
</dbReference>
<gene>
    <name evidence="6" type="ORF">SAMN04488109_4848</name>
</gene>